<proteinExistence type="predicted"/>
<organism evidence="1 2">
    <name type="scientific">Paracoccus aminovorans</name>
    <dbReference type="NCBI Taxonomy" id="34004"/>
    <lineage>
        <taxon>Bacteria</taxon>
        <taxon>Pseudomonadati</taxon>
        <taxon>Pseudomonadota</taxon>
        <taxon>Alphaproteobacteria</taxon>
        <taxon>Rhodobacterales</taxon>
        <taxon>Paracoccaceae</taxon>
        <taxon>Paracoccus</taxon>
    </lineage>
</organism>
<reference evidence="1 2" key="1">
    <citation type="submission" date="2016-10" db="EMBL/GenBank/DDBJ databases">
        <authorList>
            <person name="de Groot N.N."/>
        </authorList>
    </citation>
    <scope>NUCLEOTIDE SEQUENCE [LARGE SCALE GENOMIC DNA]</scope>
    <source>
        <strain evidence="1 2">DSM 8537</strain>
    </source>
</reference>
<protein>
    <submittedName>
        <fullName evidence="1">Uncharacterized protein</fullName>
    </submittedName>
</protein>
<evidence type="ECO:0000313" key="1">
    <source>
        <dbReference type="EMBL" id="SFH80458.1"/>
    </source>
</evidence>
<dbReference type="OrthoDB" id="8478929at2"/>
<dbReference type="Proteomes" id="UP000183635">
    <property type="component" value="Unassembled WGS sequence"/>
</dbReference>
<sequence length="68" mass="7592">MLRETTSLRMEQAGVLVGQVQVPVDVLVEEIEGVRLVHANVSIKDEAIILLHSHYLEKVAKSQILITM</sequence>
<dbReference type="STRING" id="34004.SAMN04488021_13512"/>
<gene>
    <name evidence="1" type="ORF">SAMN04488021_13512</name>
</gene>
<dbReference type="RefSeq" id="WP_074969721.1">
    <property type="nucleotide sequence ID" value="NZ_CBCRYP010000018.1"/>
</dbReference>
<dbReference type="EMBL" id="FOPU01000035">
    <property type="protein sequence ID" value="SFH80458.1"/>
    <property type="molecule type" value="Genomic_DNA"/>
</dbReference>
<name>A0A1I3D1F7_9RHOB</name>
<dbReference type="AlphaFoldDB" id="A0A1I3D1F7"/>
<evidence type="ECO:0000313" key="2">
    <source>
        <dbReference type="Proteomes" id="UP000183635"/>
    </source>
</evidence>
<keyword evidence="2" id="KW-1185">Reference proteome</keyword>
<accession>A0A1I3D1F7</accession>